<proteinExistence type="predicted"/>
<dbReference type="SUPFAM" id="SSF50037">
    <property type="entry name" value="C-terminal domain of transcriptional repressors"/>
    <property type="match status" value="1"/>
</dbReference>
<accession>A0A219B570</accession>
<dbReference type="InterPro" id="IPR038157">
    <property type="entry name" value="FeoA_core_dom"/>
</dbReference>
<dbReference type="RefSeq" id="WP_088712298.1">
    <property type="nucleotide sequence ID" value="NZ_NFZT01000001.1"/>
</dbReference>
<dbReference type="InterPro" id="IPR008988">
    <property type="entry name" value="Transcriptional_repressor_C"/>
</dbReference>
<dbReference type="SMART" id="SM00899">
    <property type="entry name" value="FeoA"/>
    <property type="match status" value="1"/>
</dbReference>
<dbReference type="AlphaFoldDB" id="A0A219B570"/>
<keyword evidence="4" id="KW-1185">Reference proteome</keyword>
<dbReference type="PANTHER" id="PTHR42954">
    <property type="entry name" value="FE(2+) TRANSPORT PROTEIN A"/>
    <property type="match status" value="1"/>
</dbReference>
<dbReference type="Gene3D" id="2.30.30.90">
    <property type="match status" value="1"/>
</dbReference>
<sequence>MLICDLRPGVRAVIDTIDAAPADEKRLREHGFDEGVEVELLHRAAFGADPVAVRVGNASVALRRSMAAHITVSIREGAELTPQAAE</sequence>
<evidence type="ECO:0000256" key="1">
    <source>
        <dbReference type="ARBA" id="ARBA00023004"/>
    </source>
</evidence>
<organism evidence="3 4">
    <name type="scientific">Pacificimonas flava</name>
    <dbReference type="NCBI Taxonomy" id="1234595"/>
    <lineage>
        <taxon>Bacteria</taxon>
        <taxon>Pseudomonadati</taxon>
        <taxon>Pseudomonadota</taxon>
        <taxon>Alphaproteobacteria</taxon>
        <taxon>Sphingomonadales</taxon>
        <taxon>Sphingosinicellaceae</taxon>
        <taxon>Pacificimonas</taxon>
    </lineage>
</organism>
<protein>
    <recommendedName>
        <fullName evidence="2">Ferrous iron transporter FeoA-like domain-containing protein</fullName>
    </recommendedName>
</protein>
<reference evidence="4" key="1">
    <citation type="submission" date="2017-05" db="EMBL/GenBank/DDBJ databases">
        <authorList>
            <person name="Lin X."/>
        </authorList>
    </citation>
    <scope>NUCLEOTIDE SEQUENCE [LARGE SCALE GENOMIC DNA]</scope>
    <source>
        <strain evidence="4">JLT2012</strain>
    </source>
</reference>
<dbReference type="PANTHER" id="PTHR42954:SF2">
    <property type="entry name" value="FE(2+) TRANSPORT PROTEIN A"/>
    <property type="match status" value="1"/>
</dbReference>
<evidence type="ECO:0000313" key="4">
    <source>
        <dbReference type="Proteomes" id="UP000198462"/>
    </source>
</evidence>
<dbReference type="Pfam" id="PF04023">
    <property type="entry name" value="FeoA"/>
    <property type="match status" value="1"/>
</dbReference>
<keyword evidence="1" id="KW-0408">Iron</keyword>
<comment type="caution">
    <text evidence="3">The sequence shown here is derived from an EMBL/GenBank/DDBJ whole genome shotgun (WGS) entry which is preliminary data.</text>
</comment>
<dbReference type="InterPro" id="IPR052713">
    <property type="entry name" value="FeoA"/>
</dbReference>
<dbReference type="EMBL" id="NFZT01000001">
    <property type="protein sequence ID" value="OWV33525.1"/>
    <property type="molecule type" value="Genomic_DNA"/>
</dbReference>
<evidence type="ECO:0000313" key="3">
    <source>
        <dbReference type="EMBL" id="OWV33525.1"/>
    </source>
</evidence>
<dbReference type="OrthoDB" id="7173531at2"/>
<dbReference type="GO" id="GO:0046914">
    <property type="term" value="F:transition metal ion binding"/>
    <property type="evidence" value="ECO:0007669"/>
    <property type="project" value="InterPro"/>
</dbReference>
<evidence type="ECO:0000259" key="2">
    <source>
        <dbReference type="SMART" id="SM00899"/>
    </source>
</evidence>
<dbReference type="InterPro" id="IPR007167">
    <property type="entry name" value="Fe-transptr_FeoA-like"/>
</dbReference>
<gene>
    <name evidence="3" type="ORF">B5C34_08665</name>
</gene>
<name>A0A219B570_9SPHN</name>
<feature type="domain" description="Ferrous iron transporter FeoA-like" evidence="2">
    <location>
        <begin position="1"/>
        <end position="74"/>
    </location>
</feature>
<dbReference type="Proteomes" id="UP000198462">
    <property type="component" value="Unassembled WGS sequence"/>
</dbReference>